<evidence type="ECO:0000256" key="1">
    <source>
        <dbReference type="ARBA" id="ARBA00001968"/>
    </source>
</evidence>
<feature type="active site" description="Proton acceptor" evidence="3">
    <location>
        <position position="72"/>
    </location>
</feature>
<dbReference type="PANTHER" id="PTHR43213">
    <property type="entry name" value="BIFUNCTIONAL DTTP/UTP PYROPHOSPHATASE/METHYLTRANSFERASE PROTEIN-RELATED"/>
    <property type="match status" value="1"/>
</dbReference>
<comment type="caution">
    <text evidence="3">Lacks conserved residue(s) required for the propagation of feature annotation.</text>
</comment>
<comment type="catalytic activity">
    <reaction evidence="3">
        <text>dTTP + H2O = dTMP + diphosphate + H(+)</text>
        <dbReference type="Rhea" id="RHEA:28534"/>
        <dbReference type="ChEBI" id="CHEBI:15377"/>
        <dbReference type="ChEBI" id="CHEBI:15378"/>
        <dbReference type="ChEBI" id="CHEBI:33019"/>
        <dbReference type="ChEBI" id="CHEBI:37568"/>
        <dbReference type="ChEBI" id="CHEBI:63528"/>
        <dbReference type="EC" id="3.6.1.9"/>
    </reaction>
</comment>
<organism evidence="4 5">
    <name type="scientific">Fimbriimonas ginsengisoli Gsoil 348</name>
    <dbReference type="NCBI Taxonomy" id="661478"/>
    <lineage>
        <taxon>Bacteria</taxon>
        <taxon>Bacillati</taxon>
        <taxon>Armatimonadota</taxon>
        <taxon>Fimbriimonadia</taxon>
        <taxon>Fimbriimonadales</taxon>
        <taxon>Fimbriimonadaceae</taxon>
        <taxon>Fimbriimonas</taxon>
    </lineage>
</organism>
<reference evidence="4 5" key="1">
    <citation type="journal article" date="2014" name="PLoS ONE">
        <title>The first complete genome sequence of the class fimbriimonadia in the phylum armatimonadetes.</title>
        <authorList>
            <person name="Hu Z.Y."/>
            <person name="Wang Y.Z."/>
            <person name="Im W.T."/>
            <person name="Wang S.Y."/>
            <person name="Zhao G.P."/>
            <person name="Zheng H.J."/>
            <person name="Quan Z.X."/>
        </authorList>
    </citation>
    <scope>NUCLEOTIDE SEQUENCE [LARGE SCALE GENOMIC DNA]</scope>
    <source>
        <strain evidence="4">Gsoil 348</strain>
    </source>
</reference>
<dbReference type="Proteomes" id="UP000027982">
    <property type="component" value="Chromosome"/>
</dbReference>
<dbReference type="InterPro" id="IPR003697">
    <property type="entry name" value="Maf-like"/>
</dbReference>
<evidence type="ECO:0000256" key="2">
    <source>
        <dbReference type="ARBA" id="ARBA00022801"/>
    </source>
</evidence>
<keyword evidence="3" id="KW-0546">Nucleotide metabolism</keyword>
<evidence type="ECO:0000313" key="5">
    <source>
        <dbReference type="Proteomes" id="UP000027982"/>
    </source>
</evidence>
<dbReference type="CDD" id="cd00555">
    <property type="entry name" value="Maf"/>
    <property type="match status" value="1"/>
</dbReference>
<dbReference type="GO" id="GO:0036218">
    <property type="term" value="F:dTTP diphosphatase activity"/>
    <property type="evidence" value="ECO:0007669"/>
    <property type="project" value="RHEA"/>
</dbReference>
<dbReference type="RefSeq" id="WP_025226197.1">
    <property type="nucleotide sequence ID" value="NZ_CP007139.1"/>
</dbReference>
<dbReference type="eggNOG" id="COG0424">
    <property type="taxonomic scope" value="Bacteria"/>
</dbReference>
<dbReference type="EMBL" id="CP007139">
    <property type="protein sequence ID" value="AIE85215.1"/>
    <property type="molecule type" value="Genomic_DNA"/>
</dbReference>
<feature type="site" description="Important for substrate specificity" evidence="3">
    <location>
        <position position="158"/>
    </location>
</feature>
<accession>A0A068NR34</accession>
<comment type="function">
    <text evidence="3">Nucleoside triphosphate pyrophosphatase that hydrolyzes dTTP and UTP. May have a dual role in cell division arrest and in preventing the incorporation of modified nucleotides into cellular nucleic acids.</text>
</comment>
<dbReference type="InterPro" id="IPR029001">
    <property type="entry name" value="ITPase-like_fam"/>
</dbReference>
<dbReference type="AlphaFoldDB" id="A0A068NR34"/>
<dbReference type="Gene3D" id="3.90.950.10">
    <property type="match status" value="1"/>
</dbReference>
<feature type="site" description="Important for substrate specificity" evidence="3">
    <location>
        <position position="15"/>
    </location>
</feature>
<name>A0A068NR34_FIMGI</name>
<comment type="catalytic activity">
    <reaction evidence="3">
        <text>UTP + H2O = UMP + diphosphate + H(+)</text>
        <dbReference type="Rhea" id="RHEA:29395"/>
        <dbReference type="ChEBI" id="CHEBI:15377"/>
        <dbReference type="ChEBI" id="CHEBI:15378"/>
        <dbReference type="ChEBI" id="CHEBI:33019"/>
        <dbReference type="ChEBI" id="CHEBI:46398"/>
        <dbReference type="ChEBI" id="CHEBI:57865"/>
        <dbReference type="EC" id="3.6.1.9"/>
    </reaction>
</comment>
<feature type="site" description="Important for substrate specificity" evidence="3">
    <location>
        <position position="73"/>
    </location>
</feature>
<gene>
    <name evidence="4" type="ORF">OP10G_1847</name>
</gene>
<dbReference type="HOGENOM" id="CLU_040416_2_1_0"/>
<comment type="cofactor">
    <cofactor evidence="1 3">
        <name>a divalent metal cation</name>
        <dbReference type="ChEBI" id="CHEBI:60240"/>
    </cofactor>
</comment>
<protein>
    <recommendedName>
        <fullName evidence="3">dTTP/UTP pyrophosphatase</fullName>
        <shortName evidence="3">dTTPase/UTPase</shortName>
        <ecNumber evidence="3">3.6.1.9</ecNumber>
    </recommendedName>
    <alternativeName>
        <fullName evidence="3">Nucleoside triphosphate pyrophosphatase</fullName>
    </alternativeName>
    <alternativeName>
        <fullName evidence="3">Nucleotide pyrophosphatase</fullName>
        <shortName evidence="3">Nucleotide PPase</shortName>
    </alternativeName>
</protein>
<dbReference type="PANTHER" id="PTHR43213:SF5">
    <property type="entry name" value="BIFUNCTIONAL DTTP_UTP PYROPHOSPHATASE_METHYLTRANSFERASE PROTEIN-RELATED"/>
    <property type="match status" value="1"/>
</dbReference>
<dbReference type="HAMAP" id="MF_00528">
    <property type="entry name" value="Maf"/>
    <property type="match status" value="1"/>
</dbReference>
<dbReference type="GO" id="GO:0009117">
    <property type="term" value="P:nucleotide metabolic process"/>
    <property type="evidence" value="ECO:0007669"/>
    <property type="project" value="UniProtKB-KW"/>
</dbReference>
<sequence length="195" mass="20825">MNLPYPVVLASGSPRRRELLSQLVKEFEVVVSDVDESVLPEESAGDLAERLAGEKARAVSLLRPGALVIGGDTVVTLPGPERQILNKPNDVEEAVDMLRRLSGRAHQVITGVSVVWAYGAVAFQATTEVEFRKLTDEEIHAYVATGEPMDKAGAYAIQGGAGRFVQAVEGSMSNVIGLPIEALEDVLRNVFGAGE</sequence>
<dbReference type="Pfam" id="PF02545">
    <property type="entry name" value="Maf"/>
    <property type="match status" value="1"/>
</dbReference>
<dbReference type="GO" id="GO:0036221">
    <property type="term" value="F:UTP diphosphatase activity"/>
    <property type="evidence" value="ECO:0007669"/>
    <property type="project" value="RHEA"/>
</dbReference>
<dbReference type="NCBIfam" id="TIGR00172">
    <property type="entry name" value="maf"/>
    <property type="match status" value="1"/>
</dbReference>
<dbReference type="SUPFAM" id="SSF52972">
    <property type="entry name" value="ITPase-like"/>
    <property type="match status" value="1"/>
</dbReference>
<dbReference type="GO" id="GO:0005737">
    <property type="term" value="C:cytoplasm"/>
    <property type="evidence" value="ECO:0007669"/>
    <property type="project" value="UniProtKB-SubCell"/>
</dbReference>
<dbReference type="EC" id="3.6.1.9" evidence="3"/>
<dbReference type="PIRSF" id="PIRSF006305">
    <property type="entry name" value="Maf"/>
    <property type="match status" value="1"/>
</dbReference>
<evidence type="ECO:0000313" key="4">
    <source>
        <dbReference type="EMBL" id="AIE85215.1"/>
    </source>
</evidence>
<dbReference type="OrthoDB" id="9807767at2"/>
<dbReference type="KEGG" id="fgi:OP10G_1847"/>
<comment type="similarity">
    <text evidence="3">Belongs to the Maf family. YhdE subfamily.</text>
</comment>
<evidence type="ECO:0000256" key="3">
    <source>
        <dbReference type="HAMAP-Rule" id="MF_00528"/>
    </source>
</evidence>
<keyword evidence="3" id="KW-0963">Cytoplasm</keyword>
<keyword evidence="2 3" id="KW-0378">Hydrolase</keyword>
<dbReference type="STRING" id="661478.OP10G_1847"/>
<keyword evidence="5" id="KW-1185">Reference proteome</keyword>
<proteinExistence type="inferred from homology"/>
<comment type="subcellular location">
    <subcellularLocation>
        <location evidence="3">Cytoplasm</location>
    </subcellularLocation>
</comment>